<dbReference type="EMBL" id="WUUU01000130">
    <property type="protein sequence ID" value="MXR21610.1"/>
    <property type="molecule type" value="Genomic_DNA"/>
</dbReference>
<gene>
    <name evidence="6" type="ORF">GRX66_13705</name>
</gene>
<evidence type="ECO:0000313" key="7">
    <source>
        <dbReference type="Proteomes" id="UP000471521"/>
    </source>
</evidence>
<protein>
    <submittedName>
        <fullName evidence="6">Beta-carotene 15,15'-monooxygenase</fullName>
    </submittedName>
</protein>
<comment type="similarity">
    <text evidence="2">Belongs to the carotenoid oxygenase family.</text>
</comment>
<organism evidence="6 7">
    <name type="scientific">Halobacterium bonnevillei</name>
    <dbReference type="NCBI Taxonomy" id="2692200"/>
    <lineage>
        <taxon>Archaea</taxon>
        <taxon>Methanobacteriati</taxon>
        <taxon>Methanobacteriota</taxon>
        <taxon>Stenosarchaea group</taxon>
        <taxon>Halobacteria</taxon>
        <taxon>Halobacteriales</taxon>
        <taxon>Halobacteriaceae</taxon>
        <taxon>Halobacterium</taxon>
    </lineage>
</organism>
<keyword evidence="6" id="KW-0503">Monooxygenase</keyword>
<keyword evidence="7" id="KW-1185">Reference proteome</keyword>
<dbReference type="GO" id="GO:0046872">
    <property type="term" value="F:metal ion binding"/>
    <property type="evidence" value="ECO:0007669"/>
    <property type="project" value="UniProtKB-KW"/>
</dbReference>
<evidence type="ECO:0000256" key="1">
    <source>
        <dbReference type="ARBA" id="ARBA00001954"/>
    </source>
</evidence>
<evidence type="ECO:0000256" key="3">
    <source>
        <dbReference type="ARBA" id="ARBA00022723"/>
    </source>
</evidence>
<dbReference type="Pfam" id="PF03055">
    <property type="entry name" value="RPE65"/>
    <property type="match status" value="1"/>
</dbReference>
<name>A0A6B0SS45_9EURY</name>
<evidence type="ECO:0000313" key="6">
    <source>
        <dbReference type="EMBL" id="MXR21610.1"/>
    </source>
</evidence>
<sequence>MADYRIGFESAETECDGVDLPVDGDLPAWLDGALVRNGPGKFEAGCGEGAADEGFAHWFDGLALLRKFAFRDGGVELTTRFLRTDEYRAVVEEGRLGAGQFGTRAGGSLLGRLTDAVLPESTDNANVNVMRTGEHFLALTEVPTQVAFDPETLETRGEWAFDDDVDAHMACAHPVVDPESGATFNLSVRFGRTPSYVLTRLPAGETSRDVVATLSLSDPVYVHSFALTPGHVVIAACPLVVDVLGLVRPGGHDTFLDALDWRPGRPTTFVAVSRETGNVVAESSAPAFFTFHHVNAFRRADRLVVDLVAFDDASVVDSLALADLQAGSVRTLDGDLRRYSVPLDGGRATHETLAAGGLSLPRFDERRRGRPYQYAYATRAGGEDGAPNHLVRVDLETLETRVWEEAETFCGEPVFVPEPGGGERDGVVLSVVLDAAREQSFLLVLDADSFEERARAWAPDVLPFDFHGQFYMGR</sequence>
<evidence type="ECO:0000256" key="4">
    <source>
        <dbReference type="ARBA" id="ARBA00023002"/>
    </source>
</evidence>
<comment type="caution">
    <text evidence="6">The sequence shown here is derived from an EMBL/GenBank/DDBJ whole genome shotgun (WGS) entry which is preliminary data.</text>
</comment>
<dbReference type="GO" id="GO:0016121">
    <property type="term" value="P:carotene catabolic process"/>
    <property type="evidence" value="ECO:0007669"/>
    <property type="project" value="TreeGrafter"/>
</dbReference>
<dbReference type="GO" id="GO:0004497">
    <property type="term" value="F:monooxygenase activity"/>
    <property type="evidence" value="ECO:0007669"/>
    <property type="project" value="UniProtKB-KW"/>
</dbReference>
<dbReference type="InterPro" id="IPR004294">
    <property type="entry name" value="Carotenoid_Oase"/>
</dbReference>
<accession>A0A6B0SS45</accession>
<dbReference type="Proteomes" id="UP000471521">
    <property type="component" value="Unassembled WGS sequence"/>
</dbReference>
<keyword evidence="5" id="KW-0408">Iron</keyword>
<proteinExistence type="inferred from homology"/>
<dbReference type="PANTHER" id="PTHR10543">
    <property type="entry name" value="BETA-CAROTENE DIOXYGENASE"/>
    <property type="match status" value="1"/>
</dbReference>
<keyword evidence="4" id="KW-0560">Oxidoreductase</keyword>
<dbReference type="RefSeq" id="WP_159527063.1">
    <property type="nucleotide sequence ID" value="NZ_WUUU01000130.1"/>
</dbReference>
<keyword evidence="3" id="KW-0479">Metal-binding</keyword>
<reference evidence="6 7" key="1">
    <citation type="submission" date="2019-12" db="EMBL/GenBank/DDBJ databases">
        <title>Isolation and characterization of three novel carbon monoxide-oxidizing members of Halobacteria from salione crusts and soils.</title>
        <authorList>
            <person name="Myers M.R."/>
            <person name="King G.M."/>
        </authorList>
    </citation>
    <scope>NUCLEOTIDE SEQUENCE [LARGE SCALE GENOMIC DNA]</scope>
    <source>
        <strain evidence="6 7">PCN9</strain>
    </source>
</reference>
<evidence type="ECO:0000256" key="5">
    <source>
        <dbReference type="ARBA" id="ARBA00023004"/>
    </source>
</evidence>
<dbReference type="GO" id="GO:0010436">
    <property type="term" value="F:carotenoid dioxygenase activity"/>
    <property type="evidence" value="ECO:0007669"/>
    <property type="project" value="TreeGrafter"/>
</dbReference>
<comment type="cofactor">
    <cofactor evidence="1">
        <name>Fe(2+)</name>
        <dbReference type="ChEBI" id="CHEBI:29033"/>
    </cofactor>
</comment>
<dbReference type="OrthoDB" id="199596at2157"/>
<evidence type="ECO:0000256" key="2">
    <source>
        <dbReference type="ARBA" id="ARBA00006787"/>
    </source>
</evidence>
<dbReference type="PANTHER" id="PTHR10543:SF24">
    <property type="entry name" value="CAROTENOID ISOMEROOXYGENASE"/>
    <property type="match status" value="1"/>
</dbReference>
<dbReference type="AlphaFoldDB" id="A0A6B0SS45"/>